<protein>
    <recommendedName>
        <fullName evidence="7 8">Tyrosinase copper-binding domain-containing protein</fullName>
    </recommendedName>
</protein>
<sequence>MLPQIIAAWTVLVALLFVDASPTAPSGSISPHQRVHKIKGLHTGIKRQAGSPRPARRNILDLQKDGPAWHVSSFPRMPPTFDMFPCLGNSTPSLYIQGLSALQSKNESYFLSYFQIAGIHGRPYIPWGGAAQAPNASLTGYCTHNSVLFLPWHRPYLALYEEMIGALIQDIVRTYPASMLSAYQVGLPQSQGFGSILRFRGLTLRQAAANNFRIPYWDWASIPTMPAVVNQPMVQITTPSGLKNVTNPTFRYVFHEFPLNQSYFPSDQSVEGDAWLSQYPYTVRGARSHGDPSDPDLANSVLQSSNLRSSTWYALVKPITFNDFGTTATSGTSIEAPHNQVHGSIGMGGGHMSVLSYSAYDPIFWLHHANVDRLFALWQALNPNAYLTPQIDQYGTFSIAANSLDTASTPLEPFAANGDSPYFTSSSVRQTSTFGYTYPEIQDWNQSPAQLTSNVTAAITKLYSPNGSRVNRRAGDTQSTGLLPGQQTREWSVGIRVAKFDLDGERFIVRLFLGAIPRDPGAWATSPSCVGSFPVFPPPTPATGPLPQVIAYSEVSLVQALQEMNRATHDASATTDYLKKSLNWSVQKFDGTVVPVEDIPSLTVTVQDELVTDSGDITKLPTYGKSTTHPEVTRGRAGGYSGVA</sequence>
<gene>
    <name evidence="9" type="ORF">QTJ16_004082</name>
</gene>
<dbReference type="PANTHER" id="PTHR11474">
    <property type="entry name" value="TYROSINASE FAMILY MEMBER"/>
    <property type="match status" value="1"/>
</dbReference>
<evidence type="ECO:0000313" key="10">
    <source>
        <dbReference type="Proteomes" id="UP001285354"/>
    </source>
</evidence>
<dbReference type="Pfam" id="PF00264">
    <property type="entry name" value="Tyrosinase"/>
    <property type="match status" value="1"/>
</dbReference>
<feature type="domain" description="Tyrosinase copper-binding" evidence="7">
    <location>
        <begin position="144"/>
        <end position="161"/>
    </location>
</feature>
<dbReference type="PANTHER" id="PTHR11474:SF131">
    <property type="entry name" value="TYROSINASE COPPER-BINDING DOMAIN-CONTAINING PROTEIN"/>
    <property type="match status" value="1"/>
</dbReference>
<dbReference type="InterPro" id="IPR008922">
    <property type="entry name" value="Di-copper_centre_dom_sf"/>
</dbReference>
<dbReference type="SUPFAM" id="SSF48056">
    <property type="entry name" value="Di-copper centre-containing domain"/>
    <property type="match status" value="1"/>
</dbReference>
<organism evidence="9 10">
    <name type="scientific">Diplocarpon rosae</name>
    <dbReference type="NCBI Taxonomy" id="946125"/>
    <lineage>
        <taxon>Eukaryota</taxon>
        <taxon>Fungi</taxon>
        <taxon>Dikarya</taxon>
        <taxon>Ascomycota</taxon>
        <taxon>Pezizomycotina</taxon>
        <taxon>Leotiomycetes</taxon>
        <taxon>Helotiales</taxon>
        <taxon>Drepanopezizaceae</taxon>
        <taxon>Diplocarpon</taxon>
    </lineage>
</organism>
<dbReference type="AlphaFoldDB" id="A0AAD9T0J2"/>
<dbReference type="PROSITE" id="PS00498">
    <property type="entry name" value="TYROSINASE_2"/>
    <property type="match status" value="1"/>
</dbReference>
<dbReference type="InterPro" id="IPR041640">
    <property type="entry name" value="Tyrosinase_C"/>
</dbReference>
<proteinExistence type="predicted"/>
<keyword evidence="2" id="KW-0479">Metal-binding</keyword>
<dbReference type="Pfam" id="PF18132">
    <property type="entry name" value="Tyrosinase_C"/>
    <property type="match status" value="1"/>
</dbReference>
<dbReference type="GO" id="GO:0004497">
    <property type="term" value="F:monooxygenase activity"/>
    <property type="evidence" value="ECO:0007669"/>
    <property type="project" value="UniProtKB-KW"/>
</dbReference>
<dbReference type="EMBL" id="JAUBYV010000005">
    <property type="protein sequence ID" value="KAK2626907.1"/>
    <property type="molecule type" value="Genomic_DNA"/>
</dbReference>
<evidence type="ECO:0000313" key="9">
    <source>
        <dbReference type="EMBL" id="KAK2626907.1"/>
    </source>
</evidence>
<feature type="chain" id="PRO_5041999281" description="Tyrosinase copper-binding domain-containing protein" evidence="6">
    <location>
        <begin position="21"/>
        <end position="644"/>
    </location>
</feature>
<dbReference type="Gene3D" id="1.10.1280.10">
    <property type="entry name" value="Di-copper center containing domain from catechol oxidase"/>
    <property type="match status" value="1"/>
</dbReference>
<comment type="cofactor">
    <cofactor evidence="1">
        <name>Cu(2+)</name>
        <dbReference type="ChEBI" id="CHEBI:29036"/>
    </cofactor>
</comment>
<evidence type="ECO:0000256" key="4">
    <source>
        <dbReference type="ARBA" id="ARBA00023033"/>
    </source>
</evidence>
<keyword evidence="6" id="KW-0732">Signal</keyword>
<dbReference type="InterPro" id="IPR050316">
    <property type="entry name" value="Tyrosinase/Hemocyanin"/>
</dbReference>
<evidence type="ECO:0000256" key="3">
    <source>
        <dbReference type="ARBA" id="ARBA00023002"/>
    </source>
</evidence>
<evidence type="ECO:0000256" key="2">
    <source>
        <dbReference type="ARBA" id="ARBA00022723"/>
    </source>
</evidence>
<feature type="domain" description="Tyrosinase copper-binding" evidence="8">
    <location>
        <begin position="361"/>
        <end position="372"/>
    </location>
</feature>
<evidence type="ECO:0000259" key="8">
    <source>
        <dbReference type="PROSITE" id="PS00498"/>
    </source>
</evidence>
<dbReference type="Gene3D" id="2.60.310.20">
    <property type="match status" value="1"/>
</dbReference>
<reference evidence="9" key="1">
    <citation type="submission" date="2023-06" db="EMBL/GenBank/DDBJ databases">
        <title>Draft genome of Marssonina rosae.</title>
        <authorList>
            <person name="Cheng Q."/>
        </authorList>
    </citation>
    <scope>NUCLEOTIDE SEQUENCE</scope>
    <source>
        <strain evidence="9">R4</strain>
    </source>
</reference>
<dbReference type="GO" id="GO:0046872">
    <property type="term" value="F:metal ion binding"/>
    <property type="evidence" value="ECO:0007669"/>
    <property type="project" value="UniProtKB-KW"/>
</dbReference>
<dbReference type="Proteomes" id="UP001285354">
    <property type="component" value="Unassembled WGS sequence"/>
</dbReference>
<dbReference type="InterPro" id="IPR002227">
    <property type="entry name" value="Tyrosinase_Cu-bd"/>
</dbReference>
<name>A0AAD9T0J2_9HELO</name>
<feature type="signal peptide" evidence="6">
    <location>
        <begin position="1"/>
        <end position="20"/>
    </location>
</feature>
<keyword evidence="3" id="KW-0560">Oxidoreductase</keyword>
<keyword evidence="4" id="KW-0503">Monooxygenase</keyword>
<evidence type="ECO:0000256" key="6">
    <source>
        <dbReference type="SAM" id="SignalP"/>
    </source>
</evidence>
<evidence type="ECO:0000256" key="1">
    <source>
        <dbReference type="ARBA" id="ARBA00001973"/>
    </source>
</evidence>
<feature type="region of interest" description="Disordered" evidence="5">
    <location>
        <begin position="621"/>
        <end position="644"/>
    </location>
</feature>
<evidence type="ECO:0000256" key="5">
    <source>
        <dbReference type="SAM" id="MobiDB-lite"/>
    </source>
</evidence>
<dbReference type="PROSITE" id="PS00497">
    <property type="entry name" value="TYROSINASE_1"/>
    <property type="match status" value="1"/>
</dbReference>
<accession>A0AAD9T0J2</accession>
<evidence type="ECO:0000259" key="7">
    <source>
        <dbReference type="PROSITE" id="PS00497"/>
    </source>
</evidence>
<dbReference type="PRINTS" id="PR00092">
    <property type="entry name" value="TYROSINASE"/>
</dbReference>
<comment type="caution">
    <text evidence="9">The sequence shown here is derived from an EMBL/GenBank/DDBJ whole genome shotgun (WGS) entry which is preliminary data.</text>
</comment>
<keyword evidence="10" id="KW-1185">Reference proteome</keyword>